<dbReference type="Proteomes" id="UP000005850">
    <property type="component" value="Chromosome"/>
</dbReference>
<accession>A0A075RCQ6</accession>
<dbReference type="KEGG" id="blr:BRLA_c029180"/>
<organism evidence="1 2">
    <name type="scientific">Brevibacillus laterosporus LMG 15441</name>
    <dbReference type="NCBI Taxonomy" id="1042163"/>
    <lineage>
        <taxon>Bacteria</taxon>
        <taxon>Bacillati</taxon>
        <taxon>Bacillota</taxon>
        <taxon>Bacilli</taxon>
        <taxon>Bacillales</taxon>
        <taxon>Paenibacillaceae</taxon>
        <taxon>Brevibacillus</taxon>
    </lineage>
</organism>
<dbReference type="Pfam" id="PF08863">
    <property type="entry name" value="YolD"/>
    <property type="match status" value="1"/>
</dbReference>
<dbReference type="HOGENOM" id="CLU_201008_0_0_9"/>
<dbReference type="AlphaFoldDB" id="A0A075RCQ6"/>
<dbReference type="InterPro" id="IPR014962">
    <property type="entry name" value="YolD"/>
</dbReference>
<keyword evidence="2" id="KW-1185">Reference proteome</keyword>
<name>A0A075RCQ6_BRELA</name>
<evidence type="ECO:0000313" key="2">
    <source>
        <dbReference type="Proteomes" id="UP000005850"/>
    </source>
</evidence>
<gene>
    <name evidence="1" type="ORF">BRLA_c029180</name>
</gene>
<reference evidence="1 2" key="1">
    <citation type="journal article" date="2011" name="J. Bacteriol.">
        <title>Genome sequence of Brevibacillus laterosporus LMG 15441, a pathogen of invertebrates.</title>
        <authorList>
            <person name="Djukic M."/>
            <person name="Poehlein A."/>
            <person name="Thurmer A."/>
            <person name="Daniel R."/>
        </authorList>
    </citation>
    <scope>NUCLEOTIDE SEQUENCE [LARGE SCALE GENOMIC DNA]</scope>
    <source>
        <strain evidence="1 2">LMG 15441</strain>
    </source>
</reference>
<protein>
    <submittedName>
        <fullName evidence="1">Uncharacterized protein</fullName>
    </submittedName>
</protein>
<dbReference type="EMBL" id="CP007806">
    <property type="protein sequence ID" value="AIG27230.1"/>
    <property type="molecule type" value="Genomic_DNA"/>
</dbReference>
<proteinExistence type="predicted"/>
<sequence length="52" mass="6218">MASKILDPLITRFILPEHTEMLRQFHEDKKLIETPIIEDDELAEFCYRISDL</sequence>
<evidence type="ECO:0000313" key="1">
    <source>
        <dbReference type="EMBL" id="AIG27230.1"/>
    </source>
</evidence>